<comment type="caution">
    <text evidence="2">The sequence shown here is derived from an EMBL/GenBank/DDBJ whole genome shotgun (WGS) entry which is preliminary data.</text>
</comment>
<feature type="compositionally biased region" description="Basic residues" evidence="1">
    <location>
        <begin position="120"/>
        <end position="139"/>
    </location>
</feature>
<keyword evidence="3" id="KW-1185">Reference proteome</keyword>
<dbReference type="PANTHER" id="PTHR33472">
    <property type="entry name" value="OS01G0106600 PROTEIN"/>
    <property type="match status" value="1"/>
</dbReference>
<organism evidence="2 3">
    <name type="scientific">Eucalyptus globulus</name>
    <name type="common">Tasmanian blue gum</name>
    <dbReference type="NCBI Taxonomy" id="34317"/>
    <lineage>
        <taxon>Eukaryota</taxon>
        <taxon>Viridiplantae</taxon>
        <taxon>Streptophyta</taxon>
        <taxon>Embryophyta</taxon>
        <taxon>Tracheophyta</taxon>
        <taxon>Spermatophyta</taxon>
        <taxon>Magnoliopsida</taxon>
        <taxon>eudicotyledons</taxon>
        <taxon>Gunneridae</taxon>
        <taxon>Pentapetalae</taxon>
        <taxon>rosids</taxon>
        <taxon>malvids</taxon>
        <taxon>Myrtales</taxon>
        <taxon>Myrtaceae</taxon>
        <taxon>Myrtoideae</taxon>
        <taxon>Eucalypteae</taxon>
        <taxon>Eucalyptus</taxon>
    </lineage>
</organism>
<accession>A0ABD3KEQ5</accession>
<dbReference type="PANTHER" id="PTHR33472:SF28">
    <property type="entry name" value="BROMO AND FHA DOMAIN-CONTAINING PROTEIN DDB_G0267958"/>
    <property type="match status" value="1"/>
</dbReference>
<dbReference type="AlphaFoldDB" id="A0ABD3KEQ5"/>
<evidence type="ECO:0000256" key="1">
    <source>
        <dbReference type="SAM" id="MobiDB-lite"/>
    </source>
</evidence>
<evidence type="ECO:0000313" key="2">
    <source>
        <dbReference type="EMBL" id="KAL3738455.1"/>
    </source>
</evidence>
<evidence type="ECO:0000313" key="3">
    <source>
        <dbReference type="Proteomes" id="UP001634007"/>
    </source>
</evidence>
<dbReference type="EMBL" id="JBJKBG010000005">
    <property type="protein sequence ID" value="KAL3738455.1"/>
    <property type="molecule type" value="Genomic_DNA"/>
</dbReference>
<dbReference type="Proteomes" id="UP001634007">
    <property type="component" value="Unassembled WGS sequence"/>
</dbReference>
<gene>
    <name evidence="2" type="ORF">ACJRO7_019918</name>
</gene>
<sequence length="159" mass="17591">MPLEEEKPKKLDHDDARDMVSAIVGRIFKLQRPGSSHMSEGDDDSGTGIVTLAGNNIGATLKGEMDQKSGDSDDELDAMITHVNSNFQAVNNSIMMGGSYTTNDPGVHLEVCDFFEHRGKDHHKSEKHGKKEKKKKKKKKDQESGKSDEHTEHSAEDSE</sequence>
<proteinExistence type="predicted"/>
<feature type="compositionally biased region" description="Basic and acidic residues" evidence="1">
    <location>
        <begin position="140"/>
        <end position="159"/>
    </location>
</feature>
<protein>
    <submittedName>
        <fullName evidence="2">Uncharacterized protein</fullName>
    </submittedName>
</protein>
<feature type="region of interest" description="Disordered" evidence="1">
    <location>
        <begin position="117"/>
        <end position="159"/>
    </location>
</feature>
<reference evidence="2 3" key="1">
    <citation type="submission" date="2024-11" db="EMBL/GenBank/DDBJ databases">
        <title>Chromosome-level genome assembly of Eucalyptus globulus Labill. provides insights into its genome evolution.</title>
        <authorList>
            <person name="Li X."/>
        </authorList>
    </citation>
    <scope>NUCLEOTIDE SEQUENCE [LARGE SCALE GENOMIC DNA]</scope>
    <source>
        <strain evidence="2">CL2024</strain>
        <tissue evidence="2">Fresh tender leaves</tissue>
    </source>
</reference>
<name>A0ABD3KEQ5_EUCGL</name>